<accession>A0A3M7PIM3</accession>
<gene>
    <name evidence="1" type="ORF">BpHYR1_006834</name>
</gene>
<proteinExistence type="predicted"/>
<protein>
    <submittedName>
        <fullName evidence="1">Uncharacterized protein</fullName>
    </submittedName>
</protein>
<comment type="caution">
    <text evidence="1">The sequence shown here is derived from an EMBL/GenBank/DDBJ whole genome shotgun (WGS) entry which is preliminary data.</text>
</comment>
<evidence type="ECO:0000313" key="1">
    <source>
        <dbReference type="EMBL" id="RMZ98507.1"/>
    </source>
</evidence>
<organism evidence="1 2">
    <name type="scientific">Brachionus plicatilis</name>
    <name type="common">Marine rotifer</name>
    <name type="synonym">Brachionus muelleri</name>
    <dbReference type="NCBI Taxonomy" id="10195"/>
    <lineage>
        <taxon>Eukaryota</taxon>
        <taxon>Metazoa</taxon>
        <taxon>Spiralia</taxon>
        <taxon>Gnathifera</taxon>
        <taxon>Rotifera</taxon>
        <taxon>Eurotatoria</taxon>
        <taxon>Monogononta</taxon>
        <taxon>Pseudotrocha</taxon>
        <taxon>Ploima</taxon>
        <taxon>Brachionidae</taxon>
        <taxon>Brachionus</taxon>
    </lineage>
</organism>
<dbReference type="AlphaFoldDB" id="A0A3M7PIM3"/>
<sequence length="83" mass="9881">MKNKTPNVLLFKFETNSNILPLNFLDFNFLSFFSCSIIHSKKEKCQIIFGFWVRDIRAILKIKLYLMKTEIYEIGLLKMARNT</sequence>
<reference evidence="1 2" key="1">
    <citation type="journal article" date="2018" name="Sci. Rep.">
        <title>Genomic signatures of local adaptation to the degree of environmental predictability in rotifers.</title>
        <authorList>
            <person name="Franch-Gras L."/>
            <person name="Hahn C."/>
            <person name="Garcia-Roger E.M."/>
            <person name="Carmona M.J."/>
            <person name="Serra M."/>
            <person name="Gomez A."/>
        </authorList>
    </citation>
    <scope>NUCLEOTIDE SEQUENCE [LARGE SCALE GENOMIC DNA]</scope>
    <source>
        <strain evidence="1">HYR1</strain>
    </source>
</reference>
<dbReference type="Proteomes" id="UP000276133">
    <property type="component" value="Unassembled WGS sequence"/>
</dbReference>
<keyword evidence="2" id="KW-1185">Reference proteome</keyword>
<dbReference type="EMBL" id="REGN01010735">
    <property type="protein sequence ID" value="RMZ98507.1"/>
    <property type="molecule type" value="Genomic_DNA"/>
</dbReference>
<name>A0A3M7PIM3_BRAPC</name>
<evidence type="ECO:0000313" key="2">
    <source>
        <dbReference type="Proteomes" id="UP000276133"/>
    </source>
</evidence>